<dbReference type="InterPro" id="IPR036388">
    <property type="entry name" value="WH-like_DNA-bd_sf"/>
</dbReference>
<dbReference type="Pfam" id="PF13358">
    <property type="entry name" value="DDE_3"/>
    <property type="match status" value="1"/>
</dbReference>
<gene>
    <name evidence="3" type="ORF">AaE_015946</name>
</gene>
<dbReference type="InterPro" id="IPR038717">
    <property type="entry name" value="Tc1-like_DDE_dom"/>
</dbReference>
<dbReference type="AlphaFoldDB" id="A0A6A4YUN3"/>
<name>A0A6A4YUN3_APHAT</name>
<dbReference type="EMBL" id="VJMI01021145">
    <property type="protein sequence ID" value="KAF0702422.1"/>
    <property type="molecule type" value="Genomic_DNA"/>
</dbReference>
<dbReference type="Gene3D" id="1.10.10.60">
    <property type="entry name" value="Homeodomain-like"/>
    <property type="match status" value="1"/>
</dbReference>
<protein>
    <recommendedName>
        <fullName evidence="5">Tc1-like transposase DDE domain-containing protein</fullName>
    </recommendedName>
</protein>
<dbReference type="GO" id="GO:0003677">
    <property type="term" value="F:DNA binding"/>
    <property type="evidence" value="ECO:0007669"/>
    <property type="project" value="InterPro"/>
</dbReference>
<organism evidence="3 4">
    <name type="scientific">Aphanomyces astaci</name>
    <name type="common">Crayfish plague agent</name>
    <dbReference type="NCBI Taxonomy" id="112090"/>
    <lineage>
        <taxon>Eukaryota</taxon>
        <taxon>Sar</taxon>
        <taxon>Stramenopiles</taxon>
        <taxon>Oomycota</taxon>
        <taxon>Saprolegniomycetes</taxon>
        <taxon>Saprolegniales</taxon>
        <taxon>Verrucalvaceae</taxon>
        <taxon>Aphanomyces</taxon>
    </lineage>
</organism>
<dbReference type="InterPro" id="IPR052338">
    <property type="entry name" value="Transposase_5"/>
</dbReference>
<comment type="caution">
    <text evidence="3">The sequence shown here is derived from an EMBL/GenBank/DDBJ whole genome shotgun (WGS) entry which is preliminary data.</text>
</comment>
<dbReference type="PANTHER" id="PTHR23022">
    <property type="entry name" value="TRANSPOSABLE ELEMENT-RELATED"/>
    <property type="match status" value="1"/>
</dbReference>
<proteinExistence type="predicted"/>
<sequence>MAKGLLLKLEQSGSILAFRKAKWTIRRIAGELFESKGAVWNFLRSPETYGSSKRPGRCSKLDSRDKRLVLRGASNGKSSSSRIKFDLNLNVSTRTLRRILSKSPHFKYKKRKAVPRLTPPHRVTRVEWAKSHVDLGIGWDQIVFSDEKKFNLDGPDGLQYYWHDLRKEEHTFLSRQNGGGSVMIWAGFSSKGRTEIAFLQGHQDSYAYCDTVANYLLPIAHMHHGGEFVFQQDNASIHASHDTMAFLAEHNIPLLSWPSLCPDLNPIENFWG</sequence>
<dbReference type="Pfam" id="PF01498">
    <property type="entry name" value="HTH_Tnp_Tc3_2"/>
    <property type="match status" value="1"/>
</dbReference>
<dbReference type="PANTHER" id="PTHR23022:SF129">
    <property type="entry name" value="TRANSPOSABLE ELEMENT TC3 TRANSPOSASE"/>
    <property type="match status" value="1"/>
</dbReference>
<dbReference type="InterPro" id="IPR036397">
    <property type="entry name" value="RNaseH_sf"/>
</dbReference>
<dbReference type="GO" id="GO:0006313">
    <property type="term" value="P:DNA transposition"/>
    <property type="evidence" value="ECO:0007669"/>
    <property type="project" value="InterPro"/>
</dbReference>
<evidence type="ECO:0008006" key="5">
    <source>
        <dbReference type="Google" id="ProtNLM"/>
    </source>
</evidence>
<evidence type="ECO:0000259" key="1">
    <source>
        <dbReference type="Pfam" id="PF01498"/>
    </source>
</evidence>
<dbReference type="VEuPathDB" id="FungiDB:H257_02715"/>
<feature type="domain" description="Transposase Tc1-like" evidence="1">
    <location>
        <begin position="75"/>
        <end position="134"/>
    </location>
</feature>
<feature type="domain" description="Tc1-like transposase DDE" evidence="2">
    <location>
        <begin position="141"/>
        <end position="272"/>
    </location>
</feature>
<evidence type="ECO:0000313" key="3">
    <source>
        <dbReference type="EMBL" id="KAF0702422.1"/>
    </source>
</evidence>
<dbReference type="Proteomes" id="UP000469452">
    <property type="component" value="Unassembled WGS sequence"/>
</dbReference>
<evidence type="ECO:0000313" key="4">
    <source>
        <dbReference type="Proteomes" id="UP000469452"/>
    </source>
</evidence>
<dbReference type="GO" id="GO:0015074">
    <property type="term" value="P:DNA integration"/>
    <property type="evidence" value="ECO:0007669"/>
    <property type="project" value="InterPro"/>
</dbReference>
<dbReference type="InterPro" id="IPR002492">
    <property type="entry name" value="Transposase_Tc1-like"/>
</dbReference>
<reference evidence="3 4" key="1">
    <citation type="submission" date="2019-06" db="EMBL/GenBank/DDBJ databases">
        <title>Genomics analysis of Aphanomyces spp. identifies a new class of oomycete effector associated with host adaptation.</title>
        <authorList>
            <person name="Gaulin E."/>
        </authorList>
    </citation>
    <scope>NUCLEOTIDE SEQUENCE [LARGE SCALE GENOMIC DNA]</scope>
    <source>
        <strain evidence="3 4">E</strain>
    </source>
</reference>
<accession>A0A6A4YUN3</accession>
<dbReference type="Gene3D" id="1.10.10.10">
    <property type="entry name" value="Winged helix-like DNA-binding domain superfamily/Winged helix DNA-binding domain"/>
    <property type="match status" value="1"/>
</dbReference>
<dbReference type="Gene3D" id="3.30.420.10">
    <property type="entry name" value="Ribonuclease H-like superfamily/Ribonuclease H"/>
    <property type="match status" value="1"/>
</dbReference>
<evidence type="ECO:0000259" key="2">
    <source>
        <dbReference type="Pfam" id="PF13358"/>
    </source>
</evidence>